<dbReference type="EMBL" id="CAADFD010000173">
    <property type="protein sequence ID" value="VFJ69880.1"/>
    <property type="molecule type" value="Genomic_DNA"/>
</dbReference>
<protein>
    <submittedName>
        <fullName evidence="1">Uncharacterized protein</fullName>
    </submittedName>
</protein>
<sequence>MMMLFQLVGLEELTQRIQAANTVALINVVIVQAILEHVGIVRTPTIVLRIHLMLQS</sequence>
<name>A0A450TPJ0_9GAMM</name>
<organism evidence="1">
    <name type="scientific">Candidatus Kentrum sp. FW</name>
    <dbReference type="NCBI Taxonomy" id="2126338"/>
    <lineage>
        <taxon>Bacteria</taxon>
        <taxon>Pseudomonadati</taxon>
        <taxon>Pseudomonadota</taxon>
        <taxon>Gammaproteobacteria</taxon>
        <taxon>Candidatus Kentrum</taxon>
    </lineage>
</organism>
<proteinExistence type="predicted"/>
<reference evidence="1" key="1">
    <citation type="submission" date="2019-02" db="EMBL/GenBank/DDBJ databases">
        <authorList>
            <person name="Gruber-Vodicka R. H."/>
            <person name="Seah K. B. B."/>
        </authorList>
    </citation>
    <scope>NUCLEOTIDE SEQUENCE</scope>
    <source>
        <strain evidence="1">BECK_BZ106</strain>
    </source>
</reference>
<dbReference type="AlphaFoldDB" id="A0A450TPJ0"/>
<evidence type="ECO:0000313" key="1">
    <source>
        <dbReference type="EMBL" id="VFJ69880.1"/>
    </source>
</evidence>
<gene>
    <name evidence="1" type="ORF">BECKFW1821B_GA0114236_11737</name>
</gene>
<accession>A0A450TPJ0</accession>